<dbReference type="Proteomes" id="UP000231279">
    <property type="component" value="Unassembled WGS sequence"/>
</dbReference>
<accession>A0A2G9I2J8</accession>
<gene>
    <name evidence="2" type="ORF">CDL12_03282</name>
</gene>
<reference evidence="3" key="1">
    <citation type="journal article" date="2018" name="Gigascience">
        <title>Genome assembly of the Pink Ipe (Handroanthus impetiginosus, Bignoniaceae), a highly valued, ecologically keystone Neotropical timber forest tree.</title>
        <authorList>
            <person name="Silva-Junior O.B."/>
            <person name="Grattapaglia D."/>
            <person name="Novaes E."/>
            <person name="Collevatti R.G."/>
        </authorList>
    </citation>
    <scope>NUCLEOTIDE SEQUENCE [LARGE SCALE GENOMIC DNA]</scope>
    <source>
        <strain evidence="3">cv. UFG-1</strain>
    </source>
</reference>
<keyword evidence="1" id="KW-0472">Membrane</keyword>
<keyword evidence="1" id="KW-0812">Transmembrane</keyword>
<keyword evidence="1" id="KW-1133">Transmembrane helix</keyword>
<dbReference type="EMBL" id="NKXS01000477">
    <property type="protein sequence ID" value="PIN23979.1"/>
    <property type="molecule type" value="Genomic_DNA"/>
</dbReference>
<evidence type="ECO:0000256" key="1">
    <source>
        <dbReference type="SAM" id="Phobius"/>
    </source>
</evidence>
<name>A0A2G9I2J8_9LAMI</name>
<feature type="transmembrane region" description="Helical" evidence="1">
    <location>
        <begin position="20"/>
        <end position="37"/>
    </location>
</feature>
<comment type="caution">
    <text evidence="2">The sequence shown here is derived from an EMBL/GenBank/DDBJ whole genome shotgun (WGS) entry which is preliminary data.</text>
</comment>
<proteinExistence type="predicted"/>
<protein>
    <submittedName>
        <fullName evidence="2">Uncharacterized protein</fullName>
    </submittedName>
</protein>
<sequence>MPRKRLHPFPYGQFFGFRRVVLLPFFLVLGSHIFQYAEVAYNLQLVAVIALLMWLTIGLK</sequence>
<dbReference type="AlphaFoldDB" id="A0A2G9I2J8"/>
<evidence type="ECO:0000313" key="2">
    <source>
        <dbReference type="EMBL" id="PIN23979.1"/>
    </source>
</evidence>
<keyword evidence="3" id="KW-1185">Reference proteome</keyword>
<evidence type="ECO:0000313" key="3">
    <source>
        <dbReference type="Proteomes" id="UP000231279"/>
    </source>
</evidence>
<feature type="transmembrane region" description="Helical" evidence="1">
    <location>
        <begin position="43"/>
        <end position="59"/>
    </location>
</feature>
<organism evidence="2 3">
    <name type="scientific">Handroanthus impetiginosus</name>
    <dbReference type="NCBI Taxonomy" id="429701"/>
    <lineage>
        <taxon>Eukaryota</taxon>
        <taxon>Viridiplantae</taxon>
        <taxon>Streptophyta</taxon>
        <taxon>Embryophyta</taxon>
        <taxon>Tracheophyta</taxon>
        <taxon>Spermatophyta</taxon>
        <taxon>Magnoliopsida</taxon>
        <taxon>eudicotyledons</taxon>
        <taxon>Gunneridae</taxon>
        <taxon>Pentapetalae</taxon>
        <taxon>asterids</taxon>
        <taxon>lamiids</taxon>
        <taxon>Lamiales</taxon>
        <taxon>Bignoniaceae</taxon>
        <taxon>Crescentiina</taxon>
        <taxon>Tabebuia alliance</taxon>
        <taxon>Handroanthus</taxon>
    </lineage>
</organism>